<feature type="region of interest" description="Disordered" evidence="2">
    <location>
        <begin position="601"/>
        <end position="621"/>
    </location>
</feature>
<feature type="compositionally biased region" description="Low complexity" evidence="2">
    <location>
        <begin position="1364"/>
        <end position="1381"/>
    </location>
</feature>
<feature type="compositionally biased region" description="Low complexity" evidence="2">
    <location>
        <begin position="604"/>
        <end position="621"/>
    </location>
</feature>
<protein>
    <submittedName>
        <fullName evidence="3">Uncharacterized protein</fullName>
    </submittedName>
</protein>
<gene>
    <name evidence="3" type="ORF">MCOS_LOCUS9253</name>
</gene>
<keyword evidence="4" id="KW-1185">Reference proteome</keyword>
<feature type="compositionally biased region" description="Basic and acidic residues" evidence="2">
    <location>
        <begin position="1037"/>
        <end position="1053"/>
    </location>
</feature>
<feature type="region of interest" description="Disordered" evidence="2">
    <location>
        <begin position="399"/>
        <end position="418"/>
    </location>
</feature>
<evidence type="ECO:0000256" key="2">
    <source>
        <dbReference type="SAM" id="MobiDB-lite"/>
    </source>
</evidence>
<feature type="region of interest" description="Disordered" evidence="2">
    <location>
        <begin position="230"/>
        <end position="252"/>
    </location>
</feature>
<accession>A0A158QW53</accession>
<name>A0A158QW53_MESCO</name>
<feature type="region of interest" description="Disordered" evidence="2">
    <location>
        <begin position="452"/>
        <end position="481"/>
    </location>
</feature>
<feature type="compositionally biased region" description="Polar residues" evidence="2">
    <location>
        <begin position="468"/>
        <end position="478"/>
    </location>
</feature>
<feature type="region of interest" description="Disordered" evidence="2">
    <location>
        <begin position="995"/>
        <end position="1192"/>
    </location>
</feature>
<feature type="compositionally biased region" description="Acidic residues" evidence="2">
    <location>
        <begin position="1077"/>
        <end position="1096"/>
    </location>
</feature>
<feature type="compositionally biased region" description="Low complexity" evidence="2">
    <location>
        <begin position="1097"/>
        <end position="1112"/>
    </location>
</feature>
<dbReference type="Proteomes" id="UP000267029">
    <property type="component" value="Unassembled WGS sequence"/>
</dbReference>
<dbReference type="OrthoDB" id="5960959at2759"/>
<feature type="compositionally biased region" description="Low complexity" evidence="2">
    <location>
        <begin position="845"/>
        <end position="870"/>
    </location>
</feature>
<feature type="region of interest" description="Disordered" evidence="2">
    <location>
        <begin position="1238"/>
        <end position="1272"/>
    </location>
</feature>
<evidence type="ECO:0000313" key="3">
    <source>
        <dbReference type="EMBL" id="VDD83250.1"/>
    </source>
</evidence>
<dbReference type="PANTHER" id="PTHR13037:SF24">
    <property type="entry name" value="POLYCOMB PROTEIN PCL-RELATED"/>
    <property type="match status" value="1"/>
</dbReference>
<organism evidence="3 4">
    <name type="scientific">Mesocestoides corti</name>
    <name type="common">Flatworm</name>
    <dbReference type="NCBI Taxonomy" id="53468"/>
    <lineage>
        <taxon>Eukaryota</taxon>
        <taxon>Metazoa</taxon>
        <taxon>Spiralia</taxon>
        <taxon>Lophotrochozoa</taxon>
        <taxon>Platyhelminthes</taxon>
        <taxon>Cestoda</taxon>
        <taxon>Eucestoda</taxon>
        <taxon>Cyclophyllidea</taxon>
        <taxon>Mesocestoididae</taxon>
        <taxon>Mesocestoides</taxon>
    </lineage>
</organism>
<feature type="compositionally biased region" description="Low complexity" evidence="2">
    <location>
        <begin position="1241"/>
        <end position="1256"/>
    </location>
</feature>
<feature type="region of interest" description="Disordered" evidence="2">
    <location>
        <begin position="837"/>
        <end position="905"/>
    </location>
</feature>
<evidence type="ECO:0000313" key="4">
    <source>
        <dbReference type="Proteomes" id="UP000267029"/>
    </source>
</evidence>
<feature type="compositionally biased region" description="Basic and acidic residues" evidence="2">
    <location>
        <begin position="999"/>
        <end position="1013"/>
    </location>
</feature>
<feature type="compositionally biased region" description="Polar residues" evidence="2">
    <location>
        <begin position="230"/>
        <end position="241"/>
    </location>
</feature>
<reference evidence="3 4" key="1">
    <citation type="submission" date="2018-10" db="EMBL/GenBank/DDBJ databases">
        <authorList>
            <consortium name="Pathogen Informatics"/>
        </authorList>
    </citation>
    <scope>NUCLEOTIDE SEQUENCE [LARGE SCALE GENOMIC DNA]</scope>
</reference>
<feature type="region of interest" description="Disordered" evidence="2">
    <location>
        <begin position="370"/>
        <end position="392"/>
    </location>
</feature>
<dbReference type="EMBL" id="UXSR01005674">
    <property type="protein sequence ID" value="VDD83250.1"/>
    <property type="molecule type" value="Genomic_DNA"/>
</dbReference>
<evidence type="ECO:0000256" key="1">
    <source>
        <dbReference type="ARBA" id="ARBA00022581"/>
    </source>
</evidence>
<sequence length="1550" mass="168767">MLVLLIMTTAVNPKSTGTILKKSKNSLRVPKKAINESVLESVPIDSTDFVEEIEPYLQDNCRFRKFAKEATHVIGAWLIHNRKLEEAFGKARRRLQQGDGLGTTKTVGVSTQCGFLFTKKWSVVQSIASDGPKPGNLPSTWLGKPKNGVLYVSPEKNHAWSYVFSGVTISQCADISLAYLTTSFFGDGDLNQPVSPTADDSESIPVTDPIYFVILMRWLKGKVYSVQATPPASKNAESGSQSPPPADSRLDPQPGFTCHMTKWSRMDPLDPTKVTLEEAFHVSQVSAPSWVELIVAYRSILPVWGTCKLIVMYAVVLRLKVYIYEYDEDMDLKEAPEHIIPFAVIKCRWGLSLDKHPLFASVNDGAILLRVSPPPPEPEGAQPRRSLLSTPPGKEKLLAEKSYLPPPPDWHEGFLPGPLRKPPRMSMARAKLTAAPAFPGPPVAAAPTTMVHPPTVRPVSHAAPLPTPNRQRTPSGSLGDSRGVKAPLQACYYALDPIVASGRALQATADASCAQARAPSTDGLPRYLINTCYLVWPVSKPLEGADAENKKPTEVESWQFPVEIISYRNPSFQVYEGLLQPRFIVSGLISFSRLHHELAGVEEPSGSASPPPASVSDSASPTLPAAAAAATLDAGVLDPRRPRTRPTLPPCPPFVSIDRLREWIVPSEENVENNASAKPSRFAGYRGNYFLLTLPDPTTQRCDVAKLCETLRSRQLACFIKMPCSQNAVFCIFPESDFSRSLGIPQLESVDAVSFHGILLLPHSIHSSLLVKCTCQFVQRSGISDPPNPKTPAMPNASFVVAPSDNQWNISLPTLVAALPDNGKSLIRKTIDSMWNAKESRKEQPSSPAVTPTFSSTSPPKASAPKHSTSVAPITDTKSKGSSSHDAAASPSVSCDMDLDTSCESGVASPLTPIRKLNRKRSEMADLMYFDMPKPLVPPAPEEYSPDAFPFNPPASLDNAFDRVEVVDISGPTVKSSADTSSVAKRVHSPQAMFGGYESWKKGRDRRGRDSLTSRRSTFQSDGMIRQDIDLDSEVSTEPRRSLLPDPKDEKRVILISPESPDEEQAAPPRPPPTTPPEEEEGEIVDDDDDDEDDVEATTVSSEYSPSSSTSTPQRLPQESPHKPTYYPSPSPGKRPNWDFNQQSQNQPKKRRKQLEDVDYRVAQSGDGSGLKIARDRDYRPSASTPVPHTNRFKDTDYRYQVYIPKSAEAVSVPVKVINHAYDAENQAWQQYNLVISSPESDSQMSPPSTSPQSRPSHSRSHPRVGDSSSGCLLPAPQIIPLTPIPIAVSRPAVVPGFYLPSGTTASPGRRGFGRPLVGVPGIIGYHPLSTAGRTAAVIPTYYTPIMTRRRHPQPPQSLRPAHSVGADASASSDSTSGDSSGVASNIRVGLGILALLPNPHHFESVLSLRMRYGAWQFQLSLLPEVKSQFGRVLEGSICPPWGACVQGFDIFKCQDAIYSSSHISVVLWRCGGPAGLSVEAVSATVLWYLNPVQIDAPGLRSDSFHNCLSMIRLNLAHYGTASNGALAIPSSRPVFSEVDVRGRIVKLFG</sequence>
<dbReference type="PANTHER" id="PTHR13037">
    <property type="entry name" value="FORMIN"/>
    <property type="match status" value="1"/>
</dbReference>
<keyword evidence="1" id="KW-0945">Host-virus interaction</keyword>
<proteinExistence type="predicted"/>
<dbReference type="STRING" id="53468.A0A158QW53"/>
<feature type="region of interest" description="Disordered" evidence="2">
    <location>
        <begin position="1348"/>
        <end position="1381"/>
    </location>
</feature>